<feature type="region of interest" description="Disordered" evidence="1">
    <location>
        <begin position="1"/>
        <end position="31"/>
    </location>
</feature>
<feature type="compositionally biased region" description="Polar residues" evidence="1">
    <location>
        <begin position="16"/>
        <end position="27"/>
    </location>
</feature>
<evidence type="ECO:0000313" key="2">
    <source>
        <dbReference type="EMBL" id="OGG13795.1"/>
    </source>
</evidence>
<dbReference type="AlphaFoldDB" id="A0A1F5ZN75"/>
<accession>A0A1F5ZN75</accession>
<protein>
    <submittedName>
        <fullName evidence="2">Uncharacterized protein</fullName>
    </submittedName>
</protein>
<reference evidence="2 3" key="1">
    <citation type="journal article" date="2016" name="Nat. Commun.">
        <title>Thousands of microbial genomes shed light on interconnected biogeochemical processes in an aquifer system.</title>
        <authorList>
            <person name="Anantharaman K."/>
            <person name="Brown C.T."/>
            <person name="Hug L.A."/>
            <person name="Sharon I."/>
            <person name="Castelle C.J."/>
            <person name="Probst A.J."/>
            <person name="Thomas B.C."/>
            <person name="Singh A."/>
            <person name="Wilkins M.J."/>
            <person name="Karaoz U."/>
            <person name="Brodie E.L."/>
            <person name="Williams K.H."/>
            <person name="Hubbard S.S."/>
            <person name="Banfield J.F."/>
        </authorList>
    </citation>
    <scope>NUCLEOTIDE SEQUENCE [LARGE SCALE GENOMIC DNA]</scope>
</reference>
<name>A0A1F5ZN75_9BACT</name>
<dbReference type="STRING" id="1798375.A2773_01580"/>
<dbReference type="Proteomes" id="UP000177383">
    <property type="component" value="Unassembled WGS sequence"/>
</dbReference>
<evidence type="ECO:0000313" key="3">
    <source>
        <dbReference type="Proteomes" id="UP000177383"/>
    </source>
</evidence>
<proteinExistence type="predicted"/>
<gene>
    <name evidence="2" type="ORF">A2773_01580</name>
</gene>
<evidence type="ECO:0000256" key="1">
    <source>
        <dbReference type="SAM" id="MobiDB-lite"/>
    </source>
</evidence>
<comment type="caution">
    <text evidence="2">The sequence shown here is derived from an EMBL/GenBank/DDBJ whole genome shotgun (WGS) entry which is preliminary data.</text>
</comment>
<organism evidence="2 3">
    <name type="scientific">Candidatus Gottesmanbacteria bacterium RIFCSPHIGHO2_01_FULL_39_10</name>
    <dbReference type="NCBI Taxonomy" id="1798375"/>
    <lineage>
        <taxon>Bacteria</taxon>
        <taxon>Candidatus Gottesmaniibacteriota</taxon>
    </lineage>
</organism>
<sequence length="137" mass="14972">MDMKNLQPKPIGTVSLGENNNVSTQNPWEPVTRPTMPYSVLTNPNGFMFAHGSACGSLATTSIEGYKYVSDVHIFRQDGTAVDVDRYIGSVTPENALAVLKIPSGQIPHHHLNLGHPIISNLPPEQKQWVSDILQGK</sequence>
<dbReference type="EMBL" id="MFJE01000036">
    <property type="protein sequence ID" value="OGG13795.1"/>
    <property type="molecule type" value="Genomic_DNA"/>
</dbReference>